<reference evidence="1 2" key="1">
    <citation type="journal article" date="2024" name="BMC Genomics">
        <title>De novo assembly and annotation of Popillia japonica's genome with initial clues to its potential as an invasive pest.</title>
        <authorList>
            <person name="Cucini C."/>
            <person name="Boschi S."/>
            <person name="Funari R."/>
            <person name="Cardaioli E."/>
            <person name="Iannotti N."/>
            <person name="Marturano G."/>
            <person name="Paoli F."/>
            <person name="Bruttini M."/>
            <person name="Carapelli A."/>
            <person name="Frati F."/>
            <person name="Nardi F."/>
        </authorList>
    </citation>
    <scope>NUCLEOTIDE SEQUENCE [LARGE SCALE GENOMIC DNA]</scope>
    <source>
        <strain evidence="1">DMR45628</strain>
    </source>
</reference>
<feature type="non-terminal residue" evidence="1">
    <location>
        <position position="110"/>
    </location>
</feature>
<gene>
    <name evidence="1" type="ORF">QE152_g40545</name>
</gene>
<comment type="caution">
    <text evidence="1">The sequence shown here is derived from an EMBL/GenBank/DDBJ whole genome shotgun (WGS) entry which is preliminary data.</text>
</comment>
<evidence type="ECO:0000313" key="2">
    <source>
        <dbReference type="Proteomes" id="UP001458880"/>
    </source>
</evidence>
<organism evidence="1 2">
    <name type="scientific">Popillia japonica</name>
    <name type="common">Japanese beetle</name>
    <dbReference type="NCBI Taxonomy" id="7064"/>
    <lineage>
        <taxon>Eukaryota</taxon>
        <taxon>Metazoa</taxon>
        <taxon>Ecdysozoa</taxon>
        <taxon>Arthropoda</taxon>
        <taxon>Hexapoda</taxon>
        <taxon>Insecta</taxon>
        <taxon>Pterygota</taxon>
        <taxon>Neoptera</taxon>
        <taxon>Endopterygota</taxon>
        <taxon>Coleoptera</taxon>
        <taxon>Polyphaga</taxon>
        <taxon>Scarabaeiformia</taxon>
        <taxon>Scarabaeidae</taxon>
        <taxon>Rutelinae</taxon>
        <taxon>Popillia</taxon>
    </lineage>
</organism>
<proteinExistence type="predicted"/>
<protein>
    <submittedName>
        <fullName evidence="1">Uncharacterized protein</fullName>
    </submittedName>
</protein>
<accession>A0AAW1HFU3</accession>
<name>A0AAW1HFU3_POPJA</name>
<dbReference type="Proteomes" id="UP001458880">
    <property type="component" value="Unassembled WGS sequence"/>
</dbReference>
<evidence type="ECO:0000313" key="1">
    <source>
        <dbReference type="EMBL" id="KAK9675213.1"/>
    </source>
</evidence>
<dbReference type="AlphaFoldDB" id="A0AAW1HFU3"/>
<sequence>MGTQSARIMYMVKIPEEETNNYEYAMNLIAKYKEGETFEHFLTDCKHLVRSGNYNEIDPQESQEHKAHRAKIVMGIRVPGTGEVLLRVDKLTLEKKIQRCRTTEQSKTQN</sequence>
<dbReference type="EMBL" id="JASPKY010001221">
    <property type="protein sequence ID" value="KAK9675213.1"/>
    <property type="molecule type" value="Genomic_DNA"/>
</dbReference>
<keyword evidence="2" id="KW-1185">Reference proteome</keyword>